<reference evidence="7 8" key="1">
    <citation type="submission" date="2017-09" db="EMBL/GenBank/DDBJ databases">
        <authorList>
            <consortium name="International Durum Wheat Genome Sequencing Consortium (IDWGSC)"/>
            <person name="Milanesi L."/>
        </authorList>
    </citation>
    <scope>NUCLEOTIDE SEQUENCE [LARGE SCALE GENOMIC DNA]</scope>
    <source>
        <strain evidence="8">cv. Svevo</strain>
    </source>
</reference>
<dbReference type="GO" id="GO:0006974">
    <property type="term" value="P:DNA damage response"/>
    <property type="evidence" value="ECO:0007669"/>
    <property type="project" value="UniProtKB-KW"/>
</dbReference>
<dbReference type="InterPro" id="IPR036322">
    <property type="entry name" value="WD40_repeat_dom_sf"/>
</dbReference>
<proteinExistence type="inferred from homology"/>
<evidence type="ECO:0000256" key="4">
    <source>
        <dbReference type="ARBA" id="ARBA00022763"/>
    </source>
</evidence>
<keyword evidence="2 6" id="KW-0853">WD repeat</keyword>
<protein>
    <submittedName>
        <fullName evidence="7">Uncharacterized protein</fullName>
    </submittedName>
</protein>
<dbReference type="InterPro" id="IPR050853">
    <property type="entry name" value="WD_repeat_DNA-damage-binding"/>
</dbReference>
<evidence type="ECO:0000256" key="3">
    <source>
        <dbReference type="ARBA" id="ARBA00022737"/>
    </source>
</evidence>
<dbReference type="Gene3D" id="2.130.10.10">
    <property type="entry name" value="YVTN repeat-like/Quinoprotein amine dehydrogenase"/>
    <property type="match status" value="1"/>
</dbReference>
<keyword evidence="8" id="KW-1185">Reference proteome</keyword>
<dbReference type="GO" id="GO:0005634">
    <property type="term" value="C:nucleus"/>
    <property type="evidence" value="ECO:0007669"/>
    <property type="project" value="TreeGrafter"/>
</dbReference>
<gene>
    <name evidence="7" type="ORF">TRITD_5Av1G173360</name>
</gene>
<dbReference type="Gramene" id="TRITD5Av1G173360.1">
    <property type="protein sequence ID" value="TRITD5Av1G173360.1"/>
    <property type="gene ID" value="TRITD5Av1G173360"/>
</dbReference>
<comment type="similarity">
    <text evidence="1">Belongs to the WD repeat DDB2/WDR76 family.</text>
</comment>
<dbReference type="InterPro" id="IPR019775">
    <property type="entry name" value="WD40_repeat_CS"/>
</dbReference>
<organism evidence="7 8">
    <name type="scientific">Triticum turgidum subsp. durum</name>
    <name type="common">Durum wheat</name>
    <name type="synonym">Triticum durum</name>
    <dbReference type="NCBI Taxonomy" id="4567"/>
    <lineage>
        <taxon>Eukaryota</taxon>
        <taxon>Viridiplantae</taxon>
        <taxon>Streptophyta</taxon>
        <taxon>Embryophyta</taxon>
        <taxon>Tracheophyta</taxon>
        <taxon>Spermatophyta</taxon>
        <taxon>Magnoliopsida</taxon>
        <taxon>Liliopsida</taxon>
        <taxon>Poales</taxon>
        <taxon>Poaceae</taxon>
        <taxon>BOP clade</taxon>
        <taxon>Pooideae</taxon>
        <taxon>Triticodae</taxon>
        <taxon>Triticeae</taxon>
        <taxon>Triticinae</taxon>
        <taxon>Triticum</taxon>
    </lineage>
</organism>
<keyword evidence="4" id="KW-0227">DNA damage</keyword>
<keyword evidence="3" id="KW-0677">Repeat</keyword>
<evidence type="ECO:0000313" key="7">
    <source>
        <dbReference type="EMBL" id="VAI19807.1"/>
    </source>
</evidence>
<dbReference type="PANTHER" id="PTHR14773">
    <property type="entry name" value="WD REPEAT-CONTAINING PROTEIN 76"/>
    <property type="match status" value="1"/>
</dbReference>
<evidence type="ECO:0000313" key="8">
    <source>
        <dbReference type="Proteomes" id="UP000324705"/>
    </source>
</evidence>
<dbReference type="InterPro" id="IPR015943">
    <property type="entry name" value="WD40/YVTN_repeat-like_dom_sf"/>
</dbReference>
<dbReference type="GO" id="GO:2000001">
    <property type="term" value="P:regulation of DNA damage checkpoint"/>
    <property type="evidence" value="ECO:0007669"/>
    <property type="project" value="TreeGrafter"/>
</dbReference>
<keyword evidence="5" id="KW-0238">DNA-binding</keyword>
<dbReference type="PROSITE" id="PS00678">
    <property type="entry name" value="WD_REPEATS_1"/>
    <property type="match status" value="1"/>
</dbReference>
<accession>A0A9R0WR60</accession>
<dbReference type="EMBL" id="LT934119">
    <property type="protein sequence ID" value="VAI19807.1"/>
    <property type="molecule type" value="Genomic_DNA"/>
</dbReference>
<evidence type="ECO:0000256" key="6">
    <source>
        <dbReference type="PROSITE-ProRule" id="PRU00221"/>
    </source>
</evidence>
<dbReference type="Proteomes" id="UP000324705">
    <property type="component" value="Chromosome 5A"/>
</dbReference>
<evidence type="ECO:0000256" key="2">
    <source>
        <dbReference type="ARBA" id="ARBA00022574"/>
    </source>
</evidence>
<evidence type="ECO:0000256" key="1">
    <source>
        <dbReference type="ARBA" id="ARBA00005434"/>
    </source>
</evidence>
<evidence type="ECO:0000256" key="5">
    <source>
        <dbReference type="ARBA" id="ARBA00023125"/>
    </source>
</evidence>
<dbReference type="PROSITE" id="PS50082">
    <property type="entry name" value="WD_REPEATS_2"/>
    <property type="match status" value="1"/>
</dbReference>
<dbReference type="PANTHER" id="PTHR14773:SF1">
    <property type="entry name" value="ANAPHASE-PROMOTING COMPLEX SUBUNIT 4 WD40 DOMAIN-CONTAINING PROTEIN"/>
    <property type="match status" value="1"/>
</dbReference>
<feature type="repeat" description="WD" evidence="6">
    <location>
        <begin position="1"/>
        <end position="18"/>
    </location>
</feature>
<dbReference type="InterPro" id="IPR001680">
    <property type="entry name" value="WD40_rpt"/>
</dbReference>
<dbReference type="AlphaFoldDB" id="A0A9R0WR60"/>
<dbReference type="SUPFAM" id="SSF50978">
    <property type="entry name" value="WD40 repeat-like"/>
    <property type="match status" value="1"/>
</dbReference>
<dbReference type="GO" id="GO:0003677">
    <property type="term" value="F:DNA binding"/>
    <property type="evidence" value="ECO:0007669"/>
    <property type="project" value="UniProtKB-KW"/>
</dbReference>
<sequence>MLATSSADQTACIWDVRNIKIKEPDCLKVFKVNKSAQPAYFSPSGRMLAVTRYFISDHFPTLQLA</sequence>
<name>A0A9R0WR60_TRITD</name>